<feature type="transmembrane region" description="Helical" evidence="9">
    <location>
        <begin position="36"/>
        <end position="57"/>
    </location>
</feature>
<evidence type="ECO:0000256" key="5">
    <source>
        <dbReference type="ARBA" id="ARBA00022856"/>
    </source>
</evidence>
<feature type="transmembrane region" description="Helical" evidence="9">
    <location>
        <begin position="383"/>
        <end position="404"/>
    </location>
</feature>
<evidence type="ECO:0000256" key="9">
    <source>
        <dbReference type="SAM" id="Phobius"/>
    </source>
</evidence>
<organism evidence="11 12">
    <name type="scientific">Frigoriflavimonas asaccharolytica</name>
    <dbReference type="NCBI Taxonomy" id="2735899"/>
    <lineage>
        <taxon>Bacteria</taxon>
        <taxon>Pseudomonadati</taxon>
        <taxon>Bacteroidota</taxon>
        <taxon>Flavobacteriia</taxon>
        <taxon>Flavobacteriales</taxon>
        <taxon>Weeksellaceae</taxon>
        <taxon>Frigoriflavimonas</taxon>
    </lineage>
</organism>
<comment type="similarity">
    <text evidence="8">Belongs to the major facilitator superfamily. Proton-dependent oligopeptide transporter (POT/PTR) (TC 2.A.17) family.</text>
</comment>
<feature type="transmembrane region" description="Helical" evidence="9">
    <location>
        <begin position="115"/>
        <end position="131"/>
    </location>
</feature>
<dbReference type="RefSeq" id="WP_173778954.1">
    <property type="nucleotide sequence ID" value="NZ_JABSNO010000008.1"/>
</dbReference>
<feature type="transmembrane region" description="Helical" evidence="9">
    <location>
        <begin position="349"/>
        <end position="371"/>
    </location>
</feature>
<dbReference type="AlphaFoldDB" id="A0A8J8G7Z1"/>
<proteinExistence type="inferred from homology"/>
<evidence type="ECO:0000256" key="8">
    <source>
        <dbReference type="RuleBase" id="RU003755"/>
    </source>
</evidence>
<evidence type="ECO:0000256" key="2">
    <source>
        <dbReference type="ARBA" id="ARBA00022448"/>
    </source>
</evidence>
<feature type="transmembrane region" description="Helical" evidence="9">
    <location>
        <begin position="152"/>
        <end position="176"/>
    </location>
</feature>
<feature type="transmembrane region" description="Helical" evidence="9">
    <location>
        <begin position="277"/>
        <end position="297"/>
    </location>
</feature>
<dbReference type="InterPro" id="IPR005279">
    <property type="entry name" value="Dipep/tripep_permease"/>
</dbReference>
<comment type="caution">
    <text evidence="11">The sequence shown here is derived from an EMBL/GenBank/DDBJ whole genome shotgun (WGS) entry which is preliminary data.</text>
</comment>
<evidence type="ECO:0000256" key="7">
    <source>
        <dbReference type="ARBA" id="ARBA00023136"/>
    </source>
</evidence>
<dbReference type="GO" id="GO:0006857">
    <property type="term" value="P:oligopeptide transport"/>
    <property type="evidence" value="ECO:0007669"/>
    <property type="project" value="InterPro"/>
</dbReference>
<keyword evidence="5" id="KW-0571">Peptide transport</keyword>
<dbReference type="InterPro" id="IPR018456">
    <property type="entry name" value="PTR2_symporter_CS"/>
</dbReference>
<feature type="transmembrane region" description="Helical" evidence="9">
    <location>
        <begin position="533"/>
        <end position="553"/>
    </location>
</feature>
<evidence type="ECO:0000256" key="3">
    <source>
        <dbReference type="ARBA" id="ARBA00022475"/>
    </source>
</evidence>
<feature type="domain" description="Major facilitator superfamily (MFS) profile" evidence="10">
    <location>
        <begin position="20"/>
        <end position="691"/>
    </location>
</feature>
<dbReference type="NCBIfam" id="TIGR00924">
    <property type="entry name" value="yjdL_sub1_fam"/>
    <property type="match status" value="1"/>
</dbReference>
<keyword evidence="12" id="KW-1185">Reference proteome</keyword>
<dbReference type="InterPro" id="IPR036259">
    <property type="entry name" value="MFS_trans_sf"/>
</dbReference>
<feature type="transmembrane region" description="Helical" evidence="9">
    <location>
        <begin position="592"/>
        <end position="614"/>
    </location>
</feature>
<dbReference type="SUPFAM" id="SSF103473">
    <property type="entry name" value="MFS general substrate transporter"/>
    <property type="match status" value="2"/>
</dbReference>
<feature type="transmembrane region" description="Helical" evidence="9">
    <location>
        <begin position="182"/>
        <end position="202"/>
    </location>
</feature>
<keyword evidence="2 8" id="KW-0813">Transport</keyword>
<feature type="transmembrane region" description="Helical" evidence="9">
    <location>
        <begin position="90"/>
        <end position="109"/>
    </location>
</feature>
<protein>
    <submittedName>
        <fullName evidence="11">POT family proton-dependent oligopeptide transporter</fullName>
    </submittedName>
</protein>
<dbReference type="EMBL" id="JABSNO010000008">
    <property type="protein sequence ID" value="NRS92345.1"/>
    <property type="molecule type" value="Genomic_DNA"/>
</dbReference>
<feature type="transmembrane region" description="Helical" evidence="9">
    <location>
        <begin position="565"/>
        <end position="586"/>
    </location>
</feature>
<evidence type="ECO:0000313" key="12">
    <source>
        <dbReference type="Proteomes" id="UP000610746"/>
    </source>
</evidence>
<feature type="transmembrane region" description="Helical" evidence="9">
    <location>
        <begin position="665"/>
        <end position="690"/>
    </location>
</feature>
<feature type="transmembrane region" description="Helical" evidence="9">
    <location>
        <begin position="309"/>
        <end position="329"/>
    </location>
</feature>
<dbReference type="InterPro" id="IPR020846">
    <property type="entry name" value="MFS_dom"/>
</dbReference>
<reference evidence="11" key="1">
    <citation type="submission" date="2020-05" db="EMBL/GenBank/DDBJ databases">
        <title>Genomic Encyclopedia of Type Strains, Phase IV (KMG-V): Genome sequencing to study the core and pangenomes of soil and plant-associated prokaryotes.</title>
        <authorList>
            <person name="Whitman W."/>
        </authorList>
    </citation>
    <scope>NUCLEOTIDE SEQUENCE</scope>
    <source>
        <strain evidence="11">16F</strain>
    </source>
</reference>
<feature type="transmembrane region" description="Helical" evidence="9">
    <location>
        <begin position="626"/>
        <end position="645"/>
    </location>
</feature>
<keyword evidence="7 9" id="KW-0472">Membrane</keyword>
<dbReference type="CDD" id="cd17346">
    <property type="entry name" value="MFS_DtpA_like"/>
    <property type="match status" value="1"/>
</dbReference>
<dbReference type="Proteomes" id="UP000610746">
    <property type="component" value="Unassembled WGS sequence"/>
</dbReference>
<dbReference type="InterPro" id="IPR000109">
    <property type="entry name" value="POT_fam"/>
</dbReference>
<evidence type="ECO:0000259" key="10">
    <source>
        <dbReference type="PROSITE" id="PS50850"/>
    </source>
</evidence>
<dbReference type="InterPro" id="IPR050171">
    <property type="entry name" value="MFS_Transporters"/>
</dbReference>
<feature type="transmembrane region" description="Helical" evidence="9">
    <location>
        <begin position="239"/>
        <end position="257"/>
    </location>
</feature>
<sequence length="698" mass="78039">MNKTDQDNFFDSKVLGHPSGLFVLFFTEMWERFSYYGMRALLVLFLVSSFGLGGWNWPREHALALYGTYTALVYLTPILGGFLADKYIGYRKAVVIGALIMTLGHASMAIESAHIFLYIGIALLIIGNGFFKPNMTSIISHMYKDFPEKKDGAYTIFYMGVNAGAFLGILLCGYLGEKVGWSYGFGLAGIFMFLGMLQFYFAQKIFGDIGTKPVVTENIADNAANKLEFEGDKINHFTTLDKILVGITAVIGVSWIINDPIAKVTGQGFLTFGGEDYSNAYILVGLFAFLFLLISRIMRYHRIIRDRMIAIILFAIFTVMFWMCFEQAGGSMTIFANDYTQRIMSGTSATIFLIVNILITVVPVLIITWVLFQLFRRTYKKYLLANIILGFSFVIIWGIIFWMINRDLNSNSYVVEYSTIKSAQIDEKTKEQVKDEKTGELVFDYTAITESTKVNPTDEIVKNTLTIIDPDKYTVGNKINIIDVDKKGSYIYLNKEKEARIRAEDVKNKEESLIVPATISKIKENEVEIPATWFLILNSLFIIAFAPMFSKWWESKYNPAASVKYGLGLVLLGIGFGALAMGSMGIEQGAKVASVSLVWLVIAYLFHTLGELCLSPVALSYISKLVPGRMIAIMFGIWYIAIAIGNKLAGTLGGQIDKITESYDLTTFFLIFTIAPIVLGLIAMALSPLIKKLMHGVK</sequence>
<dbReference type="PROSITE" id="PS01023">
    <property type="entry name" value="PTR2_2"/>
    <property type="match status" value="1"/>
</dbReference>
<dbReference type="Gene3D" id="1.20.1250.20">
    <property type="entry name" value="MFS general substrate transporter like domains"/>
    <property type="match status" value="2"/>
</dbReference>
<dbReference type="GO" id="GO:0005886">
    <property type="term" value="C:plasma membrane"/>
    <property type="evidence" value="ECO:0007669"/>
    <property type="project" value="UniProtKB-SubCell"/>
</dbReference>
<dbReference type="PROSITE" id="PS50850">
    <property type="entry name" value="MFS"/>
    <property type="match status" value="1"/>
</dbReference>
<feature type="transmembrane region" description="Helical" evidence="9">
    <location>
        <begin position="63"/>
        <end position="83"/>
    </location>
</feature>
<evidence type="ECO:0000256" key="6">
    <source>
        <dbReference type="ARBA" id="ARBA00022989"/>
    </source>
</evidence>
<dbReference type="PROSITE" id="PS01022">
    <property type="entry name" value="PTR2_1"/>
    <property type="match status" value="1"/>
</dbReference>
<dbReference type="PANTHER" id="PTHR23517">
    <property type="entry name" value="RESISTANCE PROTEIN MDTM, PUTATIVE-RELATED-RELATED"/>
    <property type="match status" value="1"/>
</dbReference>
<dbReference type="GO" id="GO:1904680">
    <property type="term" value="F:peptide transmembrane transporter activity"/>
    <property type="evidence" value="ECO:0007669"/>
    <property type="project" value="InterPro"/>
</dbReference>
<keyword evidence="6 9" id="KW-1133">Transmembrane helix</keyword>
<comment type="subcellular location">
    <subcellularLocation>
        <location evidence="1">Cell membrane</location>
        <topology evidence="1">Multi-pass membrane protein</topology>
    </subcellularLocation>
    <subcellularLocation>
        <location evidence="8">Membrane</location>
        <topology evidence="8">Multi-pass membrane protein</topology>
    </subcellularLocation>
</comment>
<dbReference type="PANTHER" id="PTHR23517:SF15">
    <property type="entry name" value="PROTON-DEPENDENT OLIGOPEPTIDE FAMILY TRANSPORT PROTEIN"/>
    <property type="match status" value="1"/>
</dbReference>
<evidence type="ECO:0000256" key="1">
    <source>
        <dbReference type="ARBA" id="ARBA00004651"/>
    </source>
</evidence>
<gene>
    <name evidence="11" type="ORF">HNQ03_001413</name>
</gene>
<accession>A0A8J8G7Z1</accession>
<keyword evidence="5" id="KW-0653">Protein transport</keyword>
<evidence type="ECO:0000313" key="11">
    <source>
        <dbReference type="EMBL" id="NRS92345.1"/>
    </source>
</evidence>
<name>A0A8J8G7Z1_9FLAO</name>
<keyword evidence="4 8" id="KW-0812">Transmembrane</keyword>
<dbReference type="Pfam" id="PF00854">
    <property type="entry name" value="PTR2"/>
    <property type="match status" value="2"/>
</dbReference>
<keyword evidence="3" id="KW-1003">Cell membrane</keyword>
<evidence type="ECO:0000256" key="4">
    <source>
        <dbReference type="ARBA" id="ARBA00022692"/>
    </source>
</evidence>